<dbReference type="Proteomes" id="UP000032142">
    <property type="component" value="Unassembled WGS sequence"/>
</dbReference>
<accession>A0A0B0PYU2</accession>
<sequence>MGLLTRAVDQNVSYTMLLTRAMKYSQQM</sequence>
<dbReference type="AlphaFoldDB" id="A0A0B0PYU2"/>
<organism evidence="1 2">
    <name type="scientific">Gossypium arboreum</name>
    <name type="common">Tree cotton</name>
    <name type="synonym">Gossypium nanking</name>
    <dbReference type="NCBI Taxonomy" id="29729"/>
    <lineage>
        <taxon>Eukaryota</taxon>
        <taxon>Viridiplantae</taxon>
        <taxon>Streptophyta</taxon>
        <taxon>Embryophyta</taxon>
        <taxon>Tracheophyta</taxon>
        <taxon>Spermatophyta</taxon>
        <taxon>Magnoliopsida</taxon>
        <taxon>eudicotyledons</taxon>
        <taxon>Gunneridae</taxon>
        <taxon>Pentapetalae</taxon>
        <taxon>rosids</taxon>
        <taxon>malvids</taxon>
        <taxon>Malvales</taxon>
        <taxon>Malvaceae</taxon>
        <taxon>Malvoideae</taxon>
        <taxon>Gossypium</taxon>
    </lineage>
</organism>
<dbReference type="EMBL" id="KN445815">
    <property type="protein sequence ID" value="KHG28636.1"/>
    <property type="molecule type" value="Genomic_DNA"/>
</dbReference>
<reference evidence="2" key="1">
    <citation type="submission" date="2014-09" db="EMBL/GenBank/DDBJ databases">
        <authorList>
            <person name="Mudge J."/>
            <person name="Ramaraj T."/>
            <person name="Lindquist I.E."/>
            <person name="Bharti A.K."/>
            <person name="Sundararajan A."/>
            <person name="Cameron C.T."/>
            <person name="Woodward J.E."/>
            <person name="May G.D."/>
            <person name="Brubaker C."/>
            <person name="Broadhvest J."/>
            <person name="Wilkins T.A."/>
        </authorList>
    </citation>
    <scope>NUCLEOTIDE SEQUENCE</scope>
    <source>
        <strain evidence="2">cv. AKA8401</strain>
    </source>
</reference>
<evidence type="ECO:0000313" key="1">
    <source>
        <dbReference type="EMBL" id="KHG28636.1"/>
    </source>
</evidence>
<evidence type="ECO:0000313" key="2">
    <source>
        <dbReference type="Proteomes" id="UP000032142"/>
    </source>
</evidence>
<keyword evidence="2" id="KW-1185">Reference proteome</keyword>
<name>A0A0B0PYU2_GOSAR</name>
<protein>
    <submittedName>
        <fullName evidence="1">Uncharacterized protein</fullName>
    </submittedName>
</protein>
<gene>
    <name evidence="1" type="ORF">F383_34812</name>
</gene>
<proteinExistence type="predicted"/>